<organism evidence="2 3">
    <name type="scientific">Dreissena polymorpha</name>
    <name type="common">Zebra mussel</name>
    <name type="synonym">Mytilus polymorpha</name>
    <dbReference type="NCBI Taxonomy" id="45954"/>
    <lineage>
        <taxon>Eukaryota</taxon>
        <taxon>Metazoa</taxon>
        <taxon>Spiralia</taxon>
        <taxon>Lophotrochozoa</taxon>
        <taxon>Mollusca</taxon>
        <taxon>Bivalvia</taxon>
        <taxon>Autobranchia</taxon>
        <taxon>Heteroconchia</taxon>
        <taxon>Euheterodonta</taxon>
        <taxon>Imparidentia</taxon>
        <taxon>Neoheterodontei</taxon>
        <taxon>Myida</taxon>
        <taxon>Dreissenoidea</taxon>
        <taxon>Dreissenidae</taxon>
        <taxon>Dreissena</taxon>
    </lineage>
</organism>
<name>A0A9D4HYN0_DREPO</name>
<dbReference type="AlphaFoldDB" id="A0A9D4HYN0"/>
<protein>
    <submittedName>
        <fullName evidence="2">Uncharacterized protein</fullName>
    </submittedName>
</protein>
<evidence type="ECO:0000313" key="3">
    <source>
        <dbReference type="Proteomes" id="UP000828390"/>
    </source>
</evidence>
<evidence type="ECO:0000256" key="1">
    <source>
        <dbReference type="SAM" id="Coils"/>
    </source>
</evidence>
<sequence>MFGFSTPDYKPDTERACYEEGEWYGEANGLFTEPVEQGSVEQPVQDQAAKSKPMAWEAQPVQYQPVALMSVSRGIGSGQNQEVAQMPLAHGVHPVQYHATAHEEQPVKYQLTHGVQSGKYQAVTQLHNMLVSCQVQLVDSSIQPQLTYMHPQVQCVTSPPVVPVPQKDRSGFCDYELLEMAKVTFLNARQAENESVDDWADRVCTLAGNAYRDLSEEYVLQKSILRFCMGAKERESGERVINHRPVSIEQAIDQLKWGIFTHGTMYRPKLVRKVDCAGQIKVAGEKVASQGMLVDRVVALERKMDTLEKKMDIFMGKLDQLLARPTTRCLYHVTF</sequence>
<proteinExistence type="predicted"/>
<reference evidence="2" key="1">
    <citation type="journal article" date="2019" name="bioRxiv">
        <title>The Genome of the Zebra Mussel, Dreissena polymorpha: A Resource for Invasive Species Research.</title>
        <authorList>
            <person name="McCartney M.A."/>
            <person name="Auch B."/>
            <person name="Kono T."/>
            <person name="Mallez S."/>
            <person name="Zhang Y."/>
            <person name="Obille A."/>
            <person name="Becker A."/>
            <person name="Abrahante J.E."/>
            <person name="Garbe J."/>
            <person name="Badalamenti J.P."/>
            <person name="Herman A."/>
            <person name="Mangelson H."/>
            <person name="Liachko I."/>
            <person name="Sullivan S."/>
            <person name="Sone E.D."/>
            <person name="Koren S."/>
            <person name="Silverstein K.A.T."/>
            <person name="Beckman K.B."/>
            <person name="Gohl D.M."/>
        </authorList>
    </citation>
    <scope>NUCLEOTIDE SEQUENCE</scope>
    <source>
        <strain evidence="2">Duluth1</strain>
        <tissue evidence="2">Whole animal</tissue>
    </source>
</reference>
<dbReference type="Proteomes" id="UP000828390">
    <property type="component" value="Unassembled WGS sequence"/>
</dbReference>
<dbReference type="EMBL" id="JAIWYP010000011">
    <property type="protein sequence ID" value="KAH3737754.1"/>
    <property type="molecule type" value="Genomic_DNA"/>
</dbReference>
<accession>A0A9D4HYN0</accession>
<feature type="coiled-coil region" evidence="1">
    <location>
        <begin position="297"/>
        <end position="324"/>
    </location>
</feature>
<gene>
    <name evidence="2" type="ORF">DPMN_044348</name>
</gene>
<comment type="caution">
    <text evidence="2">The sequence shown here is derived from an EMBL/GenBank/DDBJ whole genome shotgun (WGS) entry which is preliminary data.</text>
</comment>
<keyword evidence="1" id="KW-0175">Coiled coil</keyword>
<evidence type="ECO:0000313" key="2">
    <source>
        <dbReference type="EMBL" id="KAH3737754.1"/>
    </source>
</evidence>
<keyword evidence="3" id="KW-1185">Reference proteome</keyword>
<reference evidence="2" key="2">
    <citation type="submission" date="2020-11" db="EMBL/GenBank/DDBJ databases">
        <authorList>
            <person name="McCartney M.A."/>
            <person name="Auch B."/>
            <person name="Kono T."/>
            <person name="Mallez S."/>
            <person name="Becker A."/>
            <person name="Gohl D.M."/>
            <person name="Silverstein K.A.T."/>
            <person name="Koren S."/>
            <person name="Bechman K.B."/>
            <person name="Herman A."/>
            <person name="Abrahante J.E."/>
            <person name="Garbe J."/>
        </authorList>
    </citation>
    <scope>NUCLEOTIDE SEQUENCE</scope>
    <source>
        <strain evidence="2">Duluth1</strain>
        <tissue evidence="2">Whole animal</tissue>
    </source>
</reference>